<reference evidence="3 4" key="1">
    <citation type="submission" date="2020-03" db="EMBL/GenBank/DDBJ databases">
        <title>Soil Listeria distribution.</title>
        <authorList>
            <person name="Liao J."/>
            <person name="Wiedmann M."/>
        </authorList>
    </citation>
    <scope>NUCLEOTIDE SEQUENCE [LARGE SCALE GENOMIC DNA]</scope>
    <source>
        <strain evidence="1 3">FSL L7-0978</strain>
        <strain evidence="2 4">FSL L7-0990</strain>
    </source>
</reference>
<organism evidence="1 3">
    <name type="scientific">Listeria booriae</name>
    <dbReference type="NCBI Taxonomy" id="1552123"/>
    <lineage>
        <taxon>Bacteria</taxon>
        <taxon>Bacillati</taxon>
        <taxon>Bacillota</taxon>
        <taxon>Bacilli</taxon>
        <taxon>Bacillales</taxon>
        <taxon>Listeriaceae</taxon>
        <taxon>Listeria</taxon>
    </lineage>
</organism>
<dbReference type="RefSeq" id="WP_185486845.1">
    <property type="nucleotide sequence ID" value="NZ_JAARVD010000003.1"/>
</dbReference>
<dbReference type="EMBL" id="JAARVD010000003">
    <property type="protein sequence ID" value="MBC1796226.1"/>
    <property type="molecule type" value="Genomic_DNA"/>
</dbReference>
<dbReference type="AlphaFoldDB" id="A0A7X0XX58"/>
<dbReference type="InterPro" id="IPR028954">
    <property type="entry name" value="Imm59"/>
</dbReference>
<evidence type="ECO:0000313" key="3">
    <source>
        <dbReference type="Proteomes" id="UP000539064"/>
    </source>
</evidence>
<comment type="caution">
    <text evidence="1">The sequence shown here is derived from an EMBL/GenBank/DDBJ whole genome shotgun (WGS) entry which is preliminary data.</text>
</comment>
<dbReference type="Pfam" id="PF15597">
    <property type="entry name" value="Imm59"/>
    <property type="match status" value="1"/>
</dbReference>
<dbReference type="Proteomes" id="UP000539064">
    <property type="component" value="Unassembled WGS sequence"/>
</dbReference>
<sequence length="109" mass="13213">MNRDLIMEEYKKILEDDIQILDYEDLRYSIFEGPENNRQEYKIRIEKIGETFEVYMTADRAGVMGKYKFKDIFDAFHQFLSIMQDTILSNRKRVRDGDPPEYPCQLWDK</sequence>
<dbReference type="Proteomes" id="UP000548082">
    <property type="component" value="Unassembled WGS sequence"/>
</dbReference>
<gene>
    <name evidence="1" type="ORF">HCA52_07585</name>
    <name evidence="2" type="ORF">HCA55_05780</name>
</gene>
<protein>
    <submittedName>
        <fullName evidence="1">Uncharacterized protein</fullName>
    </submittedName>
</protein>
<dbReference type="EMBL" id="JAARVG010000005">
    <property type="protein sequence ID" value="MBC1793276.1"/>
    <property type="molecule type" value="Genomic_DNA"/>
</dbReference>
<proteinExistence type="predicted"/>
<accession>A0A7X0XX58</accession>
<evidence type="ECO:0000313" key="4">
    <source>
        <dbReference type="Proteomes" id="UP000548082"/>
    </source>
</evidence>
<name>A0A7X0XX58_9LIST</name>
<evidence type="ECO:0000313" key="2">
    <source>
        <dbReference type="EMBL" id="MBC1796226.1"/>
    </source>
</evidence>
<evidence type="ECO:0000313" key="1">
    <source>
        <dbReference type="EMBL" id="MBC1793276.1"/>
    </source>
</evidence>